<gene>
    <name evidence="3" type="ORF">ADEAN_000602900</name>
</gene>
<keyword evidence="4" id="KW-1185">Reference proteome</keyword>
<dbReference type="InterPro" id="IPR036322">
    <property type="entry name" value="WD40_repeat_dom_sf"/>
</dbReference>
<dbReference type="PANTHER" id="PTHR11227">
    <property type="entry name" value="WD-REPEAT PROTEIN INTERACTING WITH PHOSPHOINOSIDES WIPI -RELATED"/>
    <property type="match status" value="1"/>
</dbReference>
<reference evidence="3 4" key="1">
    <citation type="submission" date="2020-08" db="EMBL/GenBank/DDBJ databases">
        <authorList>
            <person name="Newling K."/>
            <person name="Davey J."/>
            <person name="Forrester S."/>
        </authorList>
    </citation>
    <scope>NUCLEOTIDE SEQUENCE [LARGE SCALE GENOMIC DNA]</scope>
    <source>
        <strain evidence="4">Crithidia deanei Carvalho (ATCC PRA-265)</strain>
    </source>
</reference>
<dbReference type="AlphaFoldDB" id="A0A7G2CFD5"/>
<dbReference type="SUPFAM" id="SSF50978">
    <property type="entry name" value="WD40 repeat-like"/>
    <property type="match status" value="1"/>
</dbReference>
<dbReference type="EMBL" id="LR877155">
    <property type="protein sequence ID" value="CAD2218540.1"/>
    <property type="molecule type" value="Genomic_DNA"/>
</dbReference>
<dbReference type="Proteomes" id="UP000515908">
    <property type="component" value="Chromosome 11"/>
</dbReference>
<evidence type="ECO:0000313" key="4">
    <source>
        <dbReference type="Proteomes" id="UP000515908"/>
    </source>
</evidence>
<organism evidence="3 4">
    <name type="scientific">Angomonas deanei</name>
    <dbReference type="NCBI Taxonomy" id="59799"/>
    <lineage>
        <taxon>Eukaryota</taxon>
        <taxon>Discoba</taxon>
        <taxon>Euglenozoa</taxon>
        <taxon>Kinetoplastea</taxon>
        <taxon>Metakinetoplastina</taxon>
        <taxon>Trypanosomatida</taxon>
        <taxon>Trypanosomatidae</taxon>
        <taxon>Strigomonadinae</taxon>
        <taxon>Angomonas</taxon>
    </lineage>
</organism>
<evidence type="ECO:0000256" key="2">
    <source>
        <dbReference type="ARBA" id="ARBA00022737"/>
    </source>
</evidence>
<dbReference type="VEuPathDB" id="TriTrypDB:ADEAN_000602900"/>
<evidence type="ECO:0000313" key="3">
    <source>
        <dbReference type="EMBL" id="CAD2218540.1"/>
    </source>
</evidence>
<sequence length="458" mass="50076">MFCRIPTGSFTSDGTVFVSPTKNGIKNYTLAYGPSDDTKQNLISEIKSSEELTPETDPKQEEEDLMIISASSSSASLFPSRASVNEEGGGEMEAVCGTIRQAPVLCAAVVASSPLVILLLNDYSGQAGEERQSYLSRQLVYVYDAAQGTVLAQIALVDLYAETLRVNKDYIVVAGKEQFRVIDLTSLSSVAEQLTVDPPNPHLILELSAEADTRVHHQTATAYHRIVFPYKESGLDRLDKKRGVLWILHIPVPSSPKKETFCQTIAAHQHAIANVCLNENGSLVVSASQSGQVLRLFASTGGNLLGEFRRGMQDSSLLAMRLESDVMEGHGNSLSGGVKVALYCLSHHSTIHVFRSTVSSLSGKPPEVRSVVKITLYGGVSDDSFYRRPSGSLDQRKNKFQLMTCGGGTVLWVAHYFYTKRTDGNRDCFMTRLMRYNLLNVNSSTVPDETLDIPYSDG</sequence>
<protein>
    <submittedName>
        <fullName evidence="3">Uncharacterized protein</fullName>
    </submittedName>
</protein>
<keyword evidence="2" id="KW-0677">Repeat</keyword>
<dbReference type="InterPro" id="IPR048720">
    <property type="entry name" value="PROPPIN"/>
</dbReference>
<dbReference type="Pfam" id="PF21032">
    <property type="entry name" value="PROPPIN"/>
    <property type="match status" value="1"/>
</dbReference>
<keyword evidence="1" id="KW-0853">WD repeat</keyword>
<name>A0A7G2CFD5_9TRYP</name>
<accession>A0A7G2CFD5</accession>
<proteinExistence type="predicted"/>
<evidence type="ECO:0000256" key="1">
    <source>
        <dbReference type="ARBA" id="ARBA00022574"/>
    </source>
</evidence>